<dbReference type="PANTHER" id="PTHR33540:SF2">
    <property type="entry name" value="TRNA THREONYLCARBAMOYLADENOSINE BIOSYNTHESIS PROTEIN TSAE"/>
    <property type="match status" value="1"/>
</dbReference>
<dbReference type="InterPro" id="IPR027417">
    <property type="entry name" value="P-loop_NTPase"/>
</dbReference>
<dbReference type="AlphaFoldDB" id="A0A645J6W6"/>
<dbReference type="GO" id="GO:0046872">
    <property type="term" value="F:metal ion binding"/>
    <property type="evidence" value="ECO:0007669"/>
    <property type="project" value="UniProtKB-KW"/>
</dbReference>
<dbReference type="Gene3D" id="3.40.50.300">
    <property type="entry name" value="P-loop containing nucleotide triphosphate hydrolases"/>
    <property type="match status" value="1"/>
</dbReference>
<keyword evidence="8" id="KW-0067">ATP-binding</keyword>
<comment type="similarity">
    <text evidence="2">Belongs to the TsaE family.</text>
</comment>
<dbReference type="EMBL" id="VSSQ01133262">
    <property type="protein sequence ID" value="MPN59361.1"/>
    <property type="molecule type" value="Genomic_DNA"/>
</dbReference>
<organism evidence="11">
    <name type="scientific">bioreactor metagenome</name>
    <dbReference type="NCBI Taxonomy" id="1076179"/>
    <lineage>
        <taxon>unclassified sequences</taxon>
        <taxon>metagenomes</taxon>
        <taxon>ecological metagenomes</taxon>
    </lineage>
</organism>
<keyword evidence="4" id="KW-0963">Cytoplasm</keyword>
<keyword evidence="6" id="KW-0479">Metal-binding</keyword>
<evidence type="ECO:0000256" key="1">
    <source>
        <dbReference type="ARBA" id="ARBA00004496"/>
    </source>
</evidence>
<dbReference type="GO" id="GO:0005524">
    <property type="term" value="F:ATP binding"/>
    <property type="evidence" value="ECO:0007669"/>
    <property type="project" value="UniProtKB-KW"/>
</dbReference>
<gene>
    <name evidence="11" type="ORF">SDC9_207082</name>
</gene>
<keyword evidence="5" id="KW-0819">tRNA processing</keyword>
<name>A0A645J6W6_9ZZZZ</name>
<evidence type="ECO:0000256" key="3">
    <source>
        <dbReference type="ARBA" id="ARBA00019010"/>
    </source>
</evidence>
<evidence type="ECO:0000256" key="8">
    <source>
        <dbReference type="ARBA" id="ARBA00022840"/>
    </source>
</evidence>
<evidence type="ECO:0000256" key="7">
    <source>
        <dbReference type="ARBA" id="ARBA00022741"/>
    </source>
</evidence>
<evidence type="ECO:0000256" key="2">
    <source>
        <dbReference type="ARBA" id="ARBA00007599"/>
    </source>
</evidence>
<evidence type="ECO:0000256" key="10">
    <source>
        <dbReference type="ARBA" id="ARBA00032441"/>
    </source>
</evidence>
<keyword evidence="7" id="KW-0547">Nucleotide-binding</keyword>
<sequence>MNHFDVYRIKGEDDLESCGFFDLISDGITLCEWSDNIPFALPSERYDVKISKDGSTDNIRHITIEKTGDRL</sequence>
<protein>
    <recommendedName>
        <fullName evidence="3">tRNA threonylcarbamoyladenosine biosynthesis protein TsaE</fullName>
    </recommendedName>
    <alternativeName>
        <fullName evidence="10">t(6)A37 threonylcarbamoyladenosine biosynthesis protein TsaE</fullName>
    </alternativeName>
</protein>
<evidence type="ECO:0000256" key="9">
    <source>
        <dbReference type="ARBA" id="ARBA00022842"/>
    </source>
</evidence>
<comment type="subcellular location">
    <subcellularLocation>
        <location evidence="1">Cytoplasm</location>
    </subcellularLocation>
</comment>
<dbReference type="GO" id="GO:0005737">
    <property type="term" value="C:cytoplasm"/>
    <property type="evidence" value="ECO:0007669"/>
    <property type="project" value="UniProtKB-SubCell"/>
</dbReference>
<dbReference type="PANTHER" id="PTHR33540">
    <property type="entry name" value="TRNA THREONYLCARBAMOYLADENOSINE BIOSYNTHESIS PROTEIN TSAE"/>
    <property type="match status" value="1"/>
</dbReference>
<evidence type="ECO:0000256" key="4">
    <source>
        <dbReference type="ARBA" id="ARBA00022490"/>
    </source>
</evidence>
<reference evidence="11" key="1">
    <citation type="submission" date="2019-08" db="EMBL/GenBank/DDBJ databases">
        <authorList>
            <person name="Kucharzyk K."/>
            <person name="Murdoch R.W."/>
            <person name="Higgins S."/>
            <person name="Loffler F."/>
        </authorList>
    </citation>
    <scope>NUCLEOTIDE SEQUENCE</scope>
</reference>
<comment type="caution">
    <text evidence="11">The sequence shown here is derived from an EMBL/GenBank/DDBJ whole genome shotgun (WGS) entry which is preliminary data.</text>
</comment>
<accession>A0A645J6W6</accession>
<proteinExistence type="inferred from homology"/>
<evidence type="ECO:0000256" key="6">
    <source>
        <dbReference type="ARBA" id="ARBA00022723"/>
    </source>
</evidence>
<dbReference type="GO" id="GO:0002949">
    <property type="term" value="P:tRNA threonylcarbamoyladenosine modification"/>
    <property type="evidence" value="ECO:0007669"/>
    <property type="project" value="InterPro"/>
</dbReference>
<evidence type="ECO:0000256" key="5">
    <source>
        <dbReference type="ARBA" id="ARBA00022694"/>
    </source>
</evidence>
<keyword evidence="9" id="KW-0460">Magnesium</keyword>
<evidence type="ECO:0000313" key="11">
    <source>
        <dbReference type="EMBL" id="MPN59361.1"/>
    </source>
</evidence>
<dbReference type="Pfam" id="PF02367">
    <property type="entry name" value="TsaE"/>
    <property type="match status" value="1"/>
</dbReference>
<dbReference type="InterPro" id="IPR003442">
    <property type="entry name" value="T6A_TsaE"/>
</dbReference>